<sequence length="37" mass="4536">MLCKLAFQINFSTFICFKVYEHQEVIDLYQLIKTDHR</sequence>
<dbReference type="EMBL" id="SMGD01000012">
    <property type="protein sequence ID" value="TCK57823.1"/>
    <property type="molecule type" value="Genomic_DNA"/>
</dbReference>
<protein>
    <submittedName>
        <fullName evidence="1">Uncharacterized protein</fullName>
    </submittedName>
</protein>
<accession>A0A4R1K2B0</accession>
<name>A0A4R1K2B0_9GAMM</name>
<proteinExistence type="predicted"/>
<comment type="caution">
    <text evidence="1">The sequence shown here is derived from an EMBL/GenBank/DDBJ whole genome shotgun (WGS) entry which is preliminary data.</text>
</comment>
<dbReference type="AlphaFoldDB" id="A0A4R1K2B0"/>
<organism evidence="1 2">
    <name type="scientific">Celerinatantimonas diazotrophica</name>
    <dbReference type="NCBI Taxonomy" id="412034"/>
    <lineage>
        <taxon>Bacteria</taxon>
        <taxon>Pseudomonadati</taxon>
        <taxon>Pseudomonadota</taxon>
        <taxon>Gammaproteobacteria</taxon>
        <taxon>Celerinatantimonadaceae</taxon>
        <taxon>Celerinatantimonas</taxon>
    </lineage>
</organism>
<evidence type="ECO:0000313" key="1">
    <source>
        <dbReference type="EMBL" id="TCK57823.1"/>
    </source>
</evidence>
<keyword evidence="2" id="KW-1185">Reference proteome</keyword>
<dbReference type="Proteomes" id="UP000295565">
    <property type="component" value="Unassembled WGS sequence"/>
</dbReference>
<reference evidence="1 2" key="1">
    <citation type="submission" date="2019-03" db="EMBL/GenBank/DDBJ databases">
        <title>Genomic Encyclopedia of Type Strains, Phase IV (KMG-IV): sequencing the most valuable type-strain genomes for metagenomic binning, comparative biology and taxonomic classification.</title>
        <authorList>
            <person name="Goeker M."/>
        </authorList>
    </citation>
    <scope>NUCLEOTIDE SEQUENCE [LARGE SCALE GENOMIC DNA]</scope>
    <source>
        <strain evidence="1 2">DSM 18577</strain>
    </source>
</reference>
<gene>
    <name evidence="1" type="ORF">EV690_1520</name>
</gene>
<evidence type="ECO:0000313" key="2">
    <source>
        <dbReference type="Proteomes" id="UP000295565"/>
    </source>
</evidence>